<dbReference type="GO" id="GO:0006508">
    <property type="term" value="P:proteolysis"/>
    <property type="evidence" value="ECO:0007669"/>
    <property type="project" value="TreeGrafter"/>
</dbReference>
<evidence type="ECO:0000313" key="4">
    <source>
        <dbReference type="Proteomes" id="UP000663832"/>
    </source>
</evidence>
<sequence length="192" mass="22009">MLRPMILSIVGKSGDQDVINEAKKRFERHVVGDLIDPNVREAVYAIVSRYGDENTQEELRKLYTAADMTEEKVRLLSAMGQSPKPEIIDNTLKFTFEGDNVHMQDSFYGLVGCTSSRDGRGLVWKFLQKNWKTLAERFGEKSRFLVRFVEMGLSNFADEKIADEIKLFFDSANTPIITRPVKKVLETIHMRS</sequence>
<evidence type="ECO:0000259" key="2">
    <source>
        <dbReference type="Pfam" id="PF11838"/>
    </source>
</evidence>
<evidence type="ECO:0000313" key="3">
    <source>
        <dbReference type="EMBL" id="CAF1392293.1"/>
    </source>
</evidence>
<dbReference type="PANTHER" id="PTHR11533">
    <property type="entry name" value="PROTEASE M1 ZINC METALLOPROTEASE"/>
    <property type="match status" value="1"/>
</dbReference>
<dbReference type="GO" id="GO:0016020">
    <property type="term" value="C:membrane"/>
    <property type="evidence" value="ECO:0007669"/>
    <property type="project" value="TreeGrafter"/>
</dbReference>
<dbReference type="OrthoDB" id="10031169at2759"/>
<dbReference type="GO" id="GO:0005737">
    <property type="term" value="C:cytoplasm"/>
    <property type="evidence" value="ECO:0007669"/>
    <property type="project" value="TreeGrafter"/>
</dbReference>
<dbReference type="AlphaFoldDB" id="A0A815K7U6"/>
<dbReference type="InterPro" id="IPR024571">
    <property type="entry name" value="ERAP1-like_C_dom"/>
</dbReference>
<dbReference type="Proteomes" id="UP000663832">
    <property type="component" value="Unassembled WGS sequence"/>
</dbReference>
<feature type="domain" description="ERAP1-like C-terminal" evidence="2">
    <location>
        <begin position="1"/>
        <end position="189"/>
    </location>
</feature>
<dbReference type="GO" id="GO:0005615">
    <property type="term" value="C:extracellular space"/>
    <property type="evidence" value="ECO:0007669"/>
    <property type="project" value="TreeGrafter"/>
</dbReference>
<organism evidence="3 4">
    <name type="scientific">Adineta steineri</name>
    <dbReference type="NCBI Taxonomy" id="433720"/>
    <lineage>
        <taxon>Eukaryota</taxon>
        <taxon>Metazoa</taxon>
        <taxon>Spiralia</taxon>
        <taxon>Gnathifera</taxon>
        <taxon>Rotifera</taxon>
        <taxon>Eurotatoria</taxon>
        <taxon>Bdelloidea</taxon>
        <taxon>Adinetida</taxon>
        <taxon>Adinetidae</taxon>
        <taxon>Adineta</taxon>
    </lineage>
</organism>
<dbReference type="Gene3D" id="1.25.50.20">
    <property type="match status" value="1"/>
</dbReference>
<gene>
    <name evidence="3" type="ORF">QVE165_LOCUS36280</name>
</gene>
<protein>
    <recommendedName>
        <fullName evidence="2">ERAP1-like C-terminal domain-containing protein</fullName>
    </recommendedName>
</protein>
<dbReference type="GO" id="GO:0043171">
    <property type="term" value="P:peptide catabolic process"/>
    <property type="evidence" value="ECO:0007669"/>
    <property type="project" value="TreeGrafter"/>
</dbReference>
<dbReference type="EMBL" id="CAJNOM010000362">
    <property type="protein sequence ID" value="CAF1392293.1"/>
    <property type="molecule type" value="Genomic_DNA"/>
</dbReference>
<proteinExistence type="inferred from homology"/>
<dbReference type="InterPro" id="IPR050344">
    <property type="entry name" value="Peptidase_M1_aminopeptidases"/>
</dbReference>
<evidence type="ECO:0000256" key="1">
    <source>
        <dbReference type="ARBA" id="ARBA00010136"/>
    </source>
</evidence>
<dbReference type="GO" id="GO:0008270">
    <property type="term" value="F:zinc ion binding"/>
    <property type="evidence" value="ECO:0007669"/>
    <property type="project" value="TreeGrafter"/>
</dbReference>
<comment type="caution">
    <text evidence="3">The sequence shown here is derived from an EMBL/GenBank/DDBJ whole genome shotgun (WGS) entry which is preliminary data.</text>
</comment>
<keyword evidence="4" id="KW-1185">Reference proteome</keyword>
<dbReference type="Pfam" id="PF11838">
    <property type="entry name" value="ERAP1_C"/>
    <property type="match status" value="1"/>
</dbReference>
<dbReference type="GO" id="GO:0070006">
    <property type="term" value="F:metalloaminopeptidase activity"/>
    <property type="evidence" value="ECO:0007669"/>
    <property type="project" value="TreeGrafter"/>
</dbReference>
<comment type="similarity">
    <text evidence="1">Belongs to the peptidase M1 family.</text>
</comment>
<name>A0A815K7U6_9BILA</name>
<dbReference type="PANTHER" id="PTHR11533:SF174">
    <property type="entry name" value="PUROMYCIN-SENSITIVE AMINOPEPTIDASE-RELATED"/>
    <property type="match status" value="1"/>
</dbReference>
<reference evidence="3" key="1">
    <citation type="submission" date="2021-02" db="EMBL/GenBank/DDBJ databases">
        <authorList>
            <person name="Nowell W R."/>
        </authorList>
    </citation>
    <scope>NUCLEOTIDE SEQUENCE</scope>
</reference>
<dbReference type="GO" id="GO:0042277">
    <property type="term" value="F:peptide binding"/>
    <property type="evidence" value="ECO:0007669"/>
    <property type="project" value="TreeGrafter"/>
</dbReference>
<accession>A0A815K7U6</accession>